<dbReference type="InterPro" id="IPR004527">
    <property type="entry name" value="Glu-tRNA-ligase_bac/mito"/>
</dbReference>
<dbReference type="EC" id="6.1.1.17" evidence="8"/>
<comment type="similarity">
    <text evidence="1 8">Belongs to the class-I aminoacyl-tRNA synthetase family. Glutamate--tRNA ligase type 1 subfamily.</text>
</comment>
<dbReference type="Pfam" id="PF00749">
    <property type="entry name" value="tRNA-synt_1c"/>
    <property type="match status" value="1"/>
</dbReference>
<evidence type="ECO:0000256" key="3">
    <source>
        <dbReference type="ARBA" id="ARBA00022598"/>
    </source>
</evidence>
<gene>
    <name evidence="8 11" type="primary">gltX</name>
    <name evidence="11" type="ORF">ANPL_00500</name>
</gene>
<evidence type="ECO:0000256" key="2">
    <source>
        <dbReference type="ARBA" id="ARBA00022490"/>
    </source>
</evidence>
<evidence type="ECO:0000259" key="9">
    <source>
        <dbReference type="Pfam" id="PF00749"/>
    </source>
</evidence>
<keyword evidence="4 8" id="KW-0547">Nucleotide-binding</keyword>
<dbReference type="GO" id="GO:0005524">
    <property type="term" value="F:ATP binding"/>
    <property type="evidence" value="ECO:0007669"/>
    <property type="project" value="UniProtKB-UniRule"/>
</dbReference>
<sequence>MITRFAPSPTGYIHIGNIRTALVCWLYARKLSGEFILRIDDTDVSRSEEKYVTALKRDLEWLHLHWDSYFEQRARIDRYDEVFNSLLQSGDIYPCYETQEELAVKRSMLLKMGLPPIYDRSALNMTEKEKRNLACRLPYFRLKIDQNREVSWHDEVRGKVIFQGKNISDPIIRRTDGTYTYMFPSVIDDIDHSVTHIVRGEDHVSNTATQICIIDVLKAKVPTFAHLPLVYVGDSKVSKREGGSAIQVRQLRELGIDAMAINSHLARLGTSLPIEPCCDMSVLVESFDIKTFNQAPVKFSVEDLTKFNSKILQGMSFSTIRAALESRGIECSESFWHLVRNNISVVEDVKHWVNVCTGQITSVVAEADREFLKTALGLLPEAELDGHTAQVWLDKVQKVSNRSTKEVLLLLRLAITGLNKGPSLAKLLPFIGRKEVVRRLC</sequence>
<dbReference type="Proteomes" id="UP000500930">
    <property type="component" value="Chromosome"/>
</dbReference>
<evidence type="ECO:0000313" key="12">
    <source>
        <dbReference type="Proteomes" id="UP000500930"/>
    </source>
</evidence>
<feature type="binding site" evidence="8">
    <location>
        <position position="239"/>
    </location>
    <ligand>
        <name>ATP</name>
        <dbReference type="ChEBI" id="CHEBI:30616"/>
    </ligand>
</feature>
<evidence type="ECO:0000256" key="4">
    <source>
        <dbReference type="ARBA" id="ARBA00022741"/>
    </source>
</evidence>
<dbReference type="PROSITE" id="PS00178">
    <property type="entry name" value="AA_TRNA_LIGASE_I"/>
    <property type="match status" value="1"/>
</dbReference>
<name>A0A858PXA3_9RICK</name>
<dbReference type="Gene3D" id="1.10.10.350">
    <property type="match status" value="1"/>
</dbReference>
<dbReference type="InterPro" id="IPR000924">
    <property type="entry name" value="Glu/Gln-tRNA-synth"/>
</dbReference>
<dbReference type="InterPro" id="IPR045462">
    <property type="entry name" value="aa-tRNA-synth_I_cd-bd"/>
</dbReference>
<feature type="domain" description="Aminoacyl-tRNA synthetase class I anticodon-binding" evidence="10">
    <location>
        <begin position="365"/>
        <end position="440"/>
    </location>
</feature>
<protein>
    <recommendedName>
        <fullName evidence="8">Glutamate--tRNA ligase</fullName>
        <ecNumber evidence="8">6.1.1.17</ecNumber>
    </recommendedName>
    <alternativeName>
        <fullName evidence="8">Glutamyl-tRNA synthetase</fullName>
        <shortName evidence="8">GluRS</shortName>
    </alternativeName>
</protein>
<evidence type="ECO:0000256" key="1">
    <source>
        <dbReference type="ARBA" id="ARBA00007894"/>
    </source>
</evidence>
<evidence type="ECO:0000313" key="11">
    <source>
        <dbReference type="EMBL" id="QJC27221.1"/>
    </source>
</evidence>
<keyword evidence="12" id="KW-1185">Reference proteome</keyword>
<evidence type="ECO:0000256" key="6">
    <source>
        <dbReference type="ARBA" id="ARBA00022917"/>
    </source>
</evidence>
<dbReference type="InterPro" id="IPR020058">
    <property type="entry name" value="Glu/Gln-tRNA-synth_Ib_cat-dom"/>
</dbReference>
<dbReference type="RefSeq" id="WP_169192875.1">
    <property type="nucleotide sequence ID" value="NZ_CP046391.1"/>
</dbReference>
<dbReference type="EMBL" id="CP046391">
    <property type="protein sequence ID" value="QJC27221.1"/>
    <property type="molecule type" value="Genomic_DNA"/>
</dbReference>
<dbReference type="Gene3D" id="3.40.50.620">
    <property type="entry name" value="HUPs"/>
    <property type="match status" value="1"/>
</dbReference>
<accession>A0A858PXA3</accession>
<dbReference type="PRINTS" id="PR00987">
    <property type="entry name" value="TRNASYNTHGLU"/>
</dbReference>
<dbReference type="GO" id="GO:0006424">
    <property type="term" value="P:glutamyl-tRNA aminoacylation"/>
    <property type="evidence" value="ECO:0007669"/>
    <property type="project" value="UniProtKB-UniRule"/>
</dbReference>
<organism evidence="11 12">
    <name type="scientific">Anaplasma platys</name>
    <dbReference type="NCBI Taxonomy" id="949"/>
    <lineage>
        <taxon>Bacteria</taxon>
        <taxon>Pseudomonadati</taxon>
        <taxon>Pseudomonadota</taxon>
        <taxon>Alphaproteobacteria</taxon>
        <taxon>Rickettsiales</taxon>
        <taxon>Anaplasmataceae</taxon>
        <taxon>Anaplasma</taxon>
    </lineage>
</organism>
<dbReference type="NCBIfam" id="TIGR00464">
    <property type="entry name" value="gltX_bact"/>
    <property type="match status" value="1"/>
</dbReference>
<comment type="subcellular location">
    <subcellularLocation>
        <location evidence="8">Cytoplasm</location>
    </subcellularLocation>
</comment>
<dbReference type="GO" id="GO:0000049">
    <property type="term" value="F:tRNA binding"/>
    <property type="evidence" value="ECO:0007669"/>
    <property type="project" value="InterPro"/>
</dbReference>
<evidence type="ECO:0000256" key="8">
    <source>
        <dbReference type="HAMAP-Rule" id="MF_00022"/>
    </source>
</evidence>
<feature type="domain" description="Glutamyl/glutaminyl-tRNA synthetase class Ib catalytic" evidence="9">
    <location>
        <begin position="3"/>
        <end position="305"/>
    </location>
</feature>
<evidence type="ECO:0000259" key="10">
    <source>
        <dbReference type="Pfam" id="PF19269"/>
    </source>
</evidence>
<keyword evidence="6 8" id="KW-0648">Protein biosynthesis</keyword>
<dbReference type="HAMAP" id="MF_00022">
    <property type="entry name" value="Glu_tRNA_synth_type1"/>
    <property type="match status" value="1"/>
</dbReference>
<feature type="short sequence motif" description="'HIGH' region" evidence="8">
    <location>
        <begin position="7"/>
        <end position="17"/>
    </location>
</feature>
<keyword evidence="7 8" id="KW-0030">Aminoacyl-tRNA synthetase</keyword>
<dbReference type="GO" id="GO:0005737">
    <property type="term" value="C:cytoplasm"/>
    <property type="evidence" value="ECO:0007669"/>
    <property type="project" value="UniProtKB-SubCell"/>
</dbReference>
<dbReference type="InterPro" id="IPR020751">
    <property type="entry name" value="aa-tRNA-synth_I_codon-bd_sub2"/>
</dbReference>
<comment type="catalytic activity">
    <reaction evidence="8">
        <text>tRNA(Glu) + L-glutamate + ATP = L-glutamyl-tRNA(Glu) + AMP + diphosphate</text>
        <dbReference type="Rhea" id="RHEA:23540"/>
        <dbReference type="Rhea" id="RHEA-COMP:9663"/>
        <dbReference type="Rhea" id="RHEA-COMP:9680"/>
        <dbReference type="ChEBI" id="CHEBI:29985"/>
        <dbReference type="ChEBI" id="CHEBI:30616"/>
        <dbReference type="ChEBI" id="CHEBI:33019"/>
        <dbReference type="ChEBI" id="CHEBI:78442"/>
        <dbReference type="ChEBI" id="CHEBI:78520"/>
        <dbReference type="ChEBI" id="CHEBI:456215"/>
        <dbReference type="EC" id="6.1.1.17"/>
    </reaction>
</comment>
<dbReference type="KEGG" id="aplt:ANPL_00500"/>
<evidence type="ECO:0000256" key="5">
    <source>
        <dbReference type="ARBA" id="ARBA00022840"/>
    </source>
</evidence>
<dbReference type="GO" id="GO:0004818">
    <property type="term" value="F:glutamate-tRNA ligase activity"/>
    <property type="evidence" value="ECO:0007669"/>
    <property type="project" value="UniProtKB-UniRule"/>
</dbReference>
<dbReference type="InterPro" id="IPR049940">
    <property type="entry name" value="GluQ/Sye"/>
</dbReference>
<dbReference type="InterPro" id="IPR008925">
    <property type="entry name" value="aa_tRNA-synth_I_cd-bd_sf"/>
</dbReference>
<dbReference type="SUPFAM" id="SSF52374">
    <property type="entry name" value="Nucleotidylyl transferase"/>
    <property type="match status" value="1"/>
</dbReference>
<dbReference type="PANTHER" id="PTHR43311">
    <property type="entry name" value="GLUTAMATE--TRNA LIGASE"/>
    <property type="match status" value="1"/>
</dbReference>
<dbReference type="InterPro" id="IPR014729">
    <property type="entry name" value="Rossmann-like_a/b/a_fold"/>
</dbReference>
<evidence type="ECO:0000256" key="7">
    <source>
        <dbReference type="ARBA" id="ARBA00023146"/>
    </source>
</evidence>
<keyword evidence="5 8" id="KW-0067">ATP-binding</keyword>
<dbReference type="AlphaFoldDB" id="A0A858PXA3"/>
<comment type="function">
    <text evidence="8">Catalyzes the attachment of glutamate to tRNA(Glu) in a two-step reaction: glutamate is first activated by ATP to form Glu-AMP and then transferred to the acceptor end of tRNA(Glu).</text>
</comment>
<proteinExistence type="inferred from homology"/>
<keyword evidence="2 8" id="KW-0963">Cytoplasm</keyword>
<reference evidence="11 12" key="1">
    <citation type="journal article" date="2020" name="Pathogens">
        <title>First Whole Genome Sequence of Anaplasma platys, an Obligate Intracellular Rickettsial Pathogen of Dogs.</title>
        <authorList>
            <person name="Llanes A."/>
            <person name="Rajeev S."/>
        </authorList>
    </citation>
    <scope>NUCLEOTIDE SEQUENCE [LARGE SCALE GENOMIC DNA]</scope>
    <source>
        <strain evidence="11 12">S3</strain>
    </source>
</reference>
<dbReference type="SUPFAM" id="SSF48163">
    <property type="entry name" value="An anticodon-binding domain of class I aminoacyl-tRNA synthetases"/>
    <property type="match status" value="1"/>
</dbReference>
<comment type="subunit">
    <text evidence="8">Monomer.</text>
</comment>
<comment type="caution">
    <text evidence="8">Lacks conserved residue(s) required for the propagation of feature annotation.</text>
</comment>
<keyword evidence="3 8" id="KW-0436">Ligase</keyword>
<dbReference type="Pfam" id="PF19269">
    <property type="entry name" value="Anticodon_2"/>
    <property type="match status" value="1"/>
</dbReference>
<dbReference type="InterPro" id="IPR001412">
    <property type="entry name" value="aa-tRNA-synth_I_CS"/>
</dbReference>
<dbReference type="PANTHER" id="PTHR43311:SF2">
    <property type="entry name" value="GLUTAMATE--TRNA LIGASE, MITOCHONDRIAL-RELATED"/>
    <property type="match status" value="1"/>
</dbReference>